<gene>
    <name evidence="1" type="ORF">RMCT_1846</name>
</gene>
<dbReference type="Proteomes" id="UP000069654">
    <property type="component" value="Unassembled WGS sequence"/>
</dbReference>
<organism evidence="1 2">
    <name type="scientific">Mycolicibacterium thermoresistibile</name>
    <name type="common">Mycobacterium thermoresistibile</name>
    <dbReference type="NCBI Taxonomy" id="1797"/>
    <lineage>
        <taxon>Bacteria</taxon>
        <taxon>Bacillati</taxon>
        <taxon>Actinomycetota</taxon>
        <taxon>Actinomycetes</taxon>
        <taxon>Mycobacteriales</taxon>
        <taxon>Mycobacteriaceae</taxon>
        <taxon>Mycolicibacterium</taxon>
    </lineage>
</organism>
<protein>
    <submittedName>
        <fullName evidence="1">Uncharacterized protein</fullName>
    </submittedName>
</protein>
<reference evidence="1 2" key="1">
    <citation type="journal article" date="2016" name="Genome Announc.">
        <title>Draft Genome Sequences of Five Rapidly Growing Mycobacterium Species, M. thermoresistibile, M. fortuitum subsp. acetamidolyticum, M. canariasense, M. brisbanense, and M. novocastrense.</title>
        <authorList>
            <person name="Katahira K."/>
            <person name="Ogura Y."/>
            <person name="Gotoh Y."/>
            <person name="Hayashi T."/>
        </authorList>
    </citation>
    <scope>NUCLEOTIDE SEQUENCE [LARGE SCALE GENOMIC DNA]</scope>
    <source>
        <strain evidence="1 2">JCM6362</strain>
    </source>
</reference>
<dbReference type="AlphaFoldDB" id="A0A124E874"/>
<sequence length="393" mass="42212">MRREPVPGWTITSNDLNFPPGTVMRPVRNIGDRGIFLGITDEGWWLFGLNVSNGQRTFGPIRLGSAEEATDFDCYVNGPPMVLCVRQGADQGARSTAWIVDTVSGEIAFEGLSDLRVYSQDQPQLEQIGDYVVARVAGSGMYGVGERAELTWFVPGGGVLPAYFETWARDSSPSNLAVQSSGGVADVVFSVADGSIVAPSLPKDVELERAVVYPGGFGYEYSLADDFSTTRVAFFDDKGTQLSEPVPDGRIEDGSLDLPMVSTATSRLVFTIDGRQLLQLPASVAASEARRIGGRFFVTTTSDEQKWQQFDLGTGTTGKTCEGDSLGSYYIASDGDVAIALGGAPAHAIDLATCETLWALARSGPTEAKEVWKVHTTLIQRTNDRLFSLVPPA</sequence>
<evidence type="ECO:0000313" key="1">
    <source>
        <dbReference type="EMBL" id="GAT14876.1"/>
    </source>
</evidence>
<evidence type="ECO:0000313" key="2">
    <source>
        <dbReference type="Proteomes" id="UP000069654"/>
    </source>
</evidence>
<comment type="caution">
    <text evidence="1">The sequence shown here is derived from an EMBL/GenBank/DDBJ whole genome shotgun (WGS) entry which is preliminary data.</text>
</comment>
<accession>A0A124E874</accession>
<name>A0A124E874_MYCTH</name>
<reference evidence="2" key="2">
    <citation type="submission" date="2016-02" db="EMBL/GenBank/DDBJ databases">
        <title>Draft genome sequence of five rapidly growing Mycobacterium species.</title>
        <authorList>
            <person name="Katahira K."/>
            <person name="Gotou Y."/>
            <person name="Iida K."/>
            <person name="Ogura Y."/>
            <person name="Hayashi T."/>
        </authorList>
    </citation>
    <scope>NUCLEOTIDE SEQUENCE [LARGE SCALE GENOMIC DNA]</scope>
    <source>
        <strain evidence="2">JCM6362</strain>
    </source>
</reference>
<proteinExistence type="predicted"/>
<dbReference type="EMBL" id="BCTB01000009">
    <property type="protein sequence ID" value="GAT14876.1"/>
    <property type="molecule type" value="Genomic_DNA"/>
</dbReference>